<dbReference type="EMBL" id="JBHRYB010000003">
    <property type="protein sequence ID" value="MFC3679156.1"/>
    <property type="molecule type" value="Genomic_DNA"/>
</dbReference>
<evidence type="ECO:0000259" key="1">
    <source>
        <dbReference type="Pfam" id="PF05036"/>
    </source>
</evidence>
<sequence>MRWIFFALVFANLLLLGVFWQQQTLAPQPVPGQIEVPDDSRRLQLVSELEQPLQALRLPAGRKSEVRPMCYVAGPYNDELDARHLLARAEALGLDGRINRVEVATEEPSEYWVHVPPRSSRAEAMRILKELQQRKIDSYIITQGDLAEGVSLGLFRNKTSAYGLQEKVDGFGIPVDVRVMHKSEQEYWAEIDQVSQLNDKMRERIRAGDANISWQQVACGVSAPANTK</sequence>
<accession>A0ABV7VRK4</accession>
<protein>
    <submittedName>
        <fullName evidence="2">SPOR domain-containing protein</fullName>
    </submittedName>
</protein>
<evidence type="ECO:0000313" key="2">
    <source>
        <dbReference type="EMBL" id="MFC3679156.1"/>
    </source>
</evidence>
<dbReference type="Proteomes" id="UP001595722">
    <property type="component" value="Unassembled WGS sequence"/>
</dbReference>
<dbReference type="InterPro" id="IPR007730">
    <property type="entry name" value="SPOR-like_dom"/>
</dbReference>
<evidence type="ECO:0000313" key="3">
    <source>
        <dbReference type="Proteomes" id="UP001595722"/>
    </source>
</evidence>
<organism evidence="2 3">
    <name type="scientific">Bacterioplanoides pacificum</name>
    <dbReference type="NCBI Taxonomy" id="1171596"/>
    <lineage>
        <taxon>Bacteria</taxon>
        <taxon>Pseudomonadati</taxon>
        <taxon>Pseudomonadota</taxon>
        <taxon>Gammaproteobacteria</taxon>
        <taxon>Oceanospirillales</taxon>
        <taxon>Oceanospirillaceae</taxon>
        <taxon>Bacterioplanoides</taxon>
    </lineage>
</organism>
<dbReference type="SUPFAM" id="SSF110997">
    <property type="entry name" value="Sporulation related repeat"/>
    <property type="match status" value="1"/>
</dbReference>
<reference evidence="3" key="1">
    <citation type="journal article" date="2019" name="Int. J. Syst. Evol. Microbiol.">
        <title>The Global Catalogue of Microorganisms (GCM) 10K type strain sequencing project: providing services to taxonomists for standard genome sequencing and annotation.</title>
        <authorList>
            <consortium name="The Broad Institute Genomics Platform"/>
            <consortium name="The Broad Institute Genome Sequencing Center for Infectious Disease"/>
            <person name="Wu L."/>
            <person name="Ma J."/>
        </authorList>
    </citation>
    <scope>NUCLEOTIDE SEQUENCE [LARGE SCALE GENOMIC DNA]</scope>
    <source>
        <strain evidence="3">KCTC 42424</strain>
    </source>
</reference>
<dbReference type="RefSeq" id="WP_376864816.1">
    <property type="nucleotide sequence ID" value="NZ_JBHRYB010000003.1"/>
</dbReference>
<keyword evidence="3" id="KW-1185">Reference proteome</keyword>
<dbReference type="InterPro" id="IPR036680">
    <property type="entry name" value="SPOR-like_sf"/>
</dbReference>
<proteinExistence type="predicted"/>
<feature type="domain" description="SPOR" evidence="1">
    <location>
        <begin position="73"/>
        <end position="142"/>
    </location>
</feature>
<gene>
    <name evidence="2" type="ORF">ACFOMG_03415</name>
</gene>
<comment type="caution">
    <text evidence="2">The sequence shown here is derived from an EMBL/GenBank/DDBJ whole genome shotgun (WGS) entry which is preliminary data.</text>
</comment>
<dbReference type="Pfam" id="PF05036">
    <property type="entry name" value="SPOR"/>
    <property type="match status" value="1"/>
</dbReference>
<name>A0ABV7VRK4_9GAMM</name>
<dbReference type="Gene3D" id="3.30.70.1070">
    <property type="entry name" value="Sporulation related repeat"/>
    <property type="match status" value="1"/>
</dbReference>